<evidence type="ECO:0000256" key="2">
    <source>
        <dbReference type="ARBA" id="ARBA00004236"/>
    </source>
</evidence>
<protein>
    <recommendedName>
        <fullName evidence="10">Regulator of SigK</fullName>
    </recommendedName>
    <alternativeName>
        <fullName evidence="9">Sigma-K anti-sigma factor RskA</fullName>
    </alternativeName>
</protein>
<evidence type="ECO:0000256" key="12">
    <source>
        <dbReference type="SAM" id="Phobius"/>
    </source>
</evidence>
<evidence type="ECO:0000259" key="13">
    <source>
        <dbReference type="Pfam" id="PF10099"/>
    </source>
</evidence>
<comment type="subcellular location">
    <subcellularLocation>
        <location evidence="2">Cell membrane</location>
    </subcellularLocation>
    <subcellularLocation>
        <location evidence="1">Membrane</location>
        <topology evidence="1">Single-pass membrane protein</topology>
    </subcellularLocation>
</comment>
<dbReference type="RefSeq" id="WP_184749091.1">
    <property type="nucleotide sequence ID" value="NZ_BAAAJR010000008.1"/>
</dbReference>
<keyword evidence="6" id="KW-0805">Transcription regulation</keyword>
<evidence type="ECO:0000256" key="1">
    <source>
        <dbReference type="ARBA" id="ARBA00004167"/>
    </source>
</evidence>
<dbReference type="Gene3D" id="1.10.10.1320">
    <property type="entry name" value="Anti-sigma factor, zinc-finger domain"/>
    <property type="match status" value="1"/>
</dbReference>
<reference evidence="14 15" key="1">
    <citation type="submission" date="2020-08" db="EMBL/GenBank/DDBJ databases">
        <title>Sequencing the genomes of 1000 actinobacteria strains.</title>
        <authorList>
            <person name="Klenk H.-P."/>
        </authorList>
    </citation>
    <scope>NUCLEOTIDE SEQUENCE [LARGE SCALE GENOMIC DNA]</scope>
    <source>
        <strain evidence="14 15">DSM 12511</strain>
    </source>
</reference>
<dbReference type="Proteomes" id="UP000537775">
    <property type="component" value="Unassembled WGS sequence"/>
</dbReference>
<dbReference type="GO" id="GO:0006417">
    <property type="term" value="P:regulation of translation"/>
    <property type="evidence" value="ECO:0007669"/>
    <property type="project" value="TreeGrafter"/>
</dbReference>
<evidence type="ECO:0000256" key="3">
    <source>
        <dbReference type="ARBA" id="ARBA00022475"/>
    </source>
</evidence>
<dbReference type="Pfam" id="PF10099">
    <property type="entry name" value="RskA_C"/>
    <property type="match status" value="1"/>
</dbReference>
<evidence type="ECO:0000256" key="8">
    <source>
        <dbReference type="ARBA" id="ARBA00023163"/>
    </source>
</evidence>
<evidence type="ECO:0000256" key="4">
    <source>
        <dbReference type="ARBA" id="ARBA00022692"/>
    </source>
</evidence>
<dbReference type="InterPro" id="IPR018764">
    <property type="entry name" value="RskA_C"/>
</dbReference>
<evidence type="ECO:0000256" key="5">
    <source>
        <dbReference type="ARBA" id="ARBA00022989"/>
    </source>
</evidence>
<accession>A0A7X0KT69</accession>
<comment type="caution">
    <text evidence="14">The sequence shown here is derived from an EMBL/GenBank/DDBJ whole genome shotgun (WGS) entry which is preliminary data.</text>
</comment>
<dbReference type="InterPro" id="IPR041916">
    <property type="entry name" value="Anti_sigma_zinc_sf"/>
</dbReference>
<sequence>MNESEFAELAAGHALHALSESDERAFQTARAAHPEWEHLVRADAEVAEALADAAAPVEPPPAVRAALLARIAGAPSADHPADPTDSASATSAAQPTDRADRPAHRARRGLSRRGLFALAASIVLLLAIGAGAIVVTQQLVRPAAVVALEQIERAPDARSATATTADGSQVTVHWSDDLGQSVIVAEDFPVLTADSTFELWLVRDDTAISAGTFAADDSGDAVALLDAPQEPGDVIAVTVEQAGGSPTGRPTTEPIVAIAT</sequence>
<evidence type="ECO:0000313" key="15">
    <source>
        <dbReference type="Proteomes" id="UP000537775"/>
    </source>
</evidence>
<feature type="domain" description="Anti-sigma K factor RskA C-terminal" evidence="13">
    <location>
        <begin position="117"/>
        <end position="254"/>
    </location>
</feature>
<keyword evidence="7 12" id="KW-0472">Membrane</keyword>
<gene>
    <name evidence="14" type="ORF">HD594_000119</name>
</gene>
<evidence type="ECO:0000256" key="11">
    <source>
        <dbReference type="SAM" id="MobiDB-lite"/>
    </source>
</evidence>
<evidence type="ECO:0000313" key="14">
    <source>
        <dbReference type="EMBL" id="MBB6389806.1"/>
    </source>
</evidence>
<dbReference type="GO" id="GO:0005886">
    <property type="term" value="C:plasma membrane"/>
    <property type="evidence" value="ECO:0007669"/>
    <property type="project" value="UniProtKB-SubCell"/>
</dbReference>
<keyword evidence="15" id="KW-1185">Reference proteome</keyword>
<keyword evidence="8" id="KW-0804">Transcription</keyword>
<keyword evidence="4 12" id="KW-0812">Transmembrane</keyword>
<dbReference type="EMBL" id="JACHML010000001">
    <property type="protein sequence ID" value="MBB6389806.1"/>
    <property type="molecule type" value="Genomic_DNA"/>
</dbReference>
<dbReference type="PANTHER" id="PTHR37461">
    <property type="entry name" value="ANTI-SIGMA-K FACTOR RSKA"/>
    <property type="match status" value="1"/>
</dbReference>
<dbReference type="PANTHER" id="PTHR37461:SF1">
    <property type="entry name" value="ANTI-SIGMA-K FACTOR RSKA"/>
    <property type="match status" value="1"/>
</dbReference>
<organism evidence="14 15">
    <name type="scientific">Microbacterium thalassium</name>
    <dbReference type="NCBI Taxonomy" id="362649"/>
    <lineage>
        <taxon>Bacteria</taxon>
        <taxon>Bacillati</taxon>
        <taxon>Actinomycetota</taxon>
        <taxon>Actinomycetes</taxon>
        <taxon>Micrococcales</taxon>
        <taxon>Microbacteriaceae</taxon>
        <taxon>Microbacterium</taxon>
    </lineage>
</organism>
<feature type="transmembrane region" description="Helical" evidence="12">
    <location>
        <begin position="115"/>
        <end position="135"/>
    </location>
</feature>
<dbReference type="AlphaFoldDB" id="A0A7X0KT69"/>
<feature type="compositionally biased region" description="Low complexity" evidence="11">
    <location>
        <begin position="83"/>
        <end position="96"/>
    </location>
</feature>
<dbReference type="GO" id="GO:0016989">
    <property type="term" value="F:sigma factor antagonist activity"/>
    <property type="evidence" value="ECO:0007669"/>
    <property type="project" value="TreeGrafter"/>
</dbReference>
<dbReference type="InterPro" id="IPR051474">
    <property type="entry name" value="Anti-sigma-K/W_factor"/>
</dbReference>
<evidence type="ECO:0000256" key="7">
    <source>
        <dbReference type="ARBA" id="ARBA00023136"/>
    </source>
</evidence>
<name>A0A7X0KT69_9MICO</name>
<evidence type="ECO:0000256" key="9">
    <source>
        <dbReference type="ARBA" id="ARBA00029829"/>
    </source>
</evidence>
<evidence type="ECO:0000256" key="10">
    <source>
        <dbReference type="ARBA" id="ARBA00030803"/>
    </source>
</evidence>
<proteinExistence type="predicted"/>
<feature type="region of interest" description="Disordered" evidence="11">
    <location>
        <begin position="74"/>
        <end position="106"/>
    </location>
</feature>
<keyword evidence="3" id="KW-1003">Cell membrane</keyword>
<evidence type="ECO:0000256" key="6">
    <source>
        <dbReference type="ARBA" id="ARBA00023015"/>
    </source>
</evidence>
<keyword evidence="5 12" id="KW-1133">Transmembrane helix</keyword>